<dbReference type="GO" id="GO:0015031">
    <property type="term" value="P:protein transport"/>
    <property type="evidence" value="ECO:0007669"/>
    <property type="project" value="UniProtKB-KW"/>
</dbReference>
<dbReference type="AlphaFoldDB" id="A0A836CCB2"/>
<dbReference type="PROSITE" id="PS51417">
    <property type="entry name" value="ARF"/>
    <property type="match status" value="1"/>
</dbReference>
<feature type="region of interest" description="Disordered" evidence="10">
    <location>
        <begin position="179"/>
        <end position="206"/>
    </location>
</feature>
<gene>
    <name evidence="11" type="ORF">JKP88DRAFT_200523</name>
</gene>
<dbReference type="InterPro" id="IPR050305">
    <property type="entry name" value="Small_GTPase_Rab"/>
</dbReference>
<dbReference type="InterPro" id="IPR027417">
    <property type="entry name" value="P-loop_NTPase"/>
</dbReference>
<dbReference type="Gene3D" id="3.40.50.300">
    <property type="entry name" value="P-loop containing nucleotide triphosphate hydrolases"/>
    <property type="match status" value="1"/>
</dbReference>
<dbReference type="PRINTS" id="PR00449">
    <property type="entry name" value="RASTRNSFRMNG"/>
</dbReference>
<evidence type="ECO:0000256" key="8">
    <source>
        <dbReference type="ARBA" id="ARBA00067099"/>
    </source>
</evidence>
<dbReference type="SUPFAM" id="SSF52540">
    <property type="entry name" value="P-loop containing nucleoside triphosphate hydrolases"/>
    <property type="match status" value="1"/>
</dbReference>
<comment type="function">
    <text evidence="7">Protein transport. Probably involved in vesicular traffic from ER to Golgi.</text>
</comment>
<keyword evidence="4" id="KW-0342">GTP-binding</keyword>
<keyword evidence="3" id="KW-0813">Transport</keyword>
<dbReference type="InterPro" id="IPR001806">
    <property type="entry name" value="Small_GTPase"/>
</dbReference>
<evidence type="ECO:0000313" key="12">
    <source>
        <dbReference type="Proteomes" id="UP000664859"/>
    </source>
</evidence>
<keyword evidence="12" id="KW-1185">Reference proteome</keyword>
<dbReference type="NCBIfam" id="TIGR00231">
    <property type="entry name" value="small_GTP"/>
    <property type="match status" value="1"/>
</dbReference>
<keyword evidence="2" id="KW-0547">Nucleotide-binding</keyword>
<evidence type="ECO:0000256" key="4">
    <source>
        <dbReference type="ARBA" id="ARBA00023134"/>
    </source>
</evidence>
<keyword evidence="5" id="KW-0449">Lipoprotein</keyword>
<dbReference type="GO" id="GO:0003924">
    <property type="term" value="F:GTPase activity"/>
    <property type="evidence" value="ECO:0007669"/>
    <property type="project" value="InterPro"/>
</dbReference>
<dbReference type="PANTHER" id="PTHR47980">
    <property type="entry name" value="LD44762P"/>
    <property type="match status" value="1"/>
</dbReference>
<dbReference type="SMART" id="SM00175">
    <property type="entry name" value="RAB"/>
    <property type="match status" value="1"/>
</dbReference>
<dbReference type="CDD" id="cd01867">
    <property type="entry name" value="Rab8_Rab10_Rab13_like"/>
    <property type="match status" value="1"/>
</dbReference>
<dbReference type="InterPro" id="IPR005225">
    <property type="entry name" value="Small_GTP-bd"/>
</dbReference>
<keyword evidence="6" id="KW-0636">Prenylation</keyword>
<evidence type="ECO:0000256" key="2">
    <source>
        <dbReference type="ARBA" id="ARBA00022741"/>
    </source>
</evidence>
<dbReference type="SMART" id="SM00177">
    <property type="entry name" value="ARF"/>
    <property type="match status" value="1"/>
</dbReference>
<evidence type="ECO:0000313" key="11">
    <source>
        <dbReference type="EMBL" id="KAG5180342.1"/>
    </source>
</evidence>
<evidence type="ECO:0000256" key="10">
    <source>
        <dbReference type="SAM" id="MobiDB-lite"/>
    </source>
</evidence>
<proteinExistence type="inferred from homology"/>
<evidence type="ECO:0000256" key="9">
    <source>
        <dbReference type="ARBA" id="ARBA00081865"/>
    </source>
</evidence>
<reference evidence="11" key="1">
    <citation type="submission" date="2021-02" db="EMBL/GenBank/DDBJ databases">
        <title>First Annotated Genome of the Yellow-green Alga Tribonema minus.</title>
        <authorList>
            <person name="Mahan K.M."/>
        </authorList>
    </citation>
    <scope>NUCLEOTIDE SEQUENCE</scope>
    <source>
        <strain evidence="11">UTEX B ZZ1240</strain>
    </source>
</reference>
<accession>A0A836CCB2</accession>
<keyword evidence="3" id="KW-0653">Protein transport</keyword>
<dbReference type="SMART" id="SM00176">
    <property type="entry name" value="RAN"/>
    <property type="match status" value="1"/>
</dbReference>
<dbReference type="SMART" id="SM00174">
    <property type="entry name" value="RHO"/>
    <property type="match status" value="1"/>
</dbReference>
<evidence type="ECO:0000256" key="5">
    <source>
        <dbReference type="ARBA" id="ARBA00023288"/>
    </source>
</evidence>
<dbReference type="EMBL" id="JAFCMP010000401">
    <property type="protein sequence ID" value="KAG5180342.1"/>
    <property type="molecule type" value="Genomic_DNA"/>
</dbReference>
<dbReference type="PROSITE" id="PS51419">
    <property type="entry name" value="RAB"/>
    <property type="match status" value="1"/>
</dbReference>
<dbReference type="FunFam" id="3.40.50.300:FF:001018">
    <property type="entry name" value="Rab family GTPase"/>
    <property type="match status" value="1"/>
</dbReference>
<dbReference type="Pfam" id="PF00071">
    <property type="entry name" value="Ras"/>
    <property type="match status" value="1"/>
</dbReference>
<comment type="caution">
    <text evidence="11">The sequence shown here is derived from an EMBL/GenBank/DDBJ whole genome shotgun (WGS) entry which is preliminary data.</text>
</comment>
<evidence type="ECO:0000256" key="6">
    <source>
        <dbReference type="ARBA" id="ARBA00023289"/>
    </source>
</evidence>
<dbReference type="OrthoDB" id="9989112at2759"/>
<evidence type="ECO:0000256" key="7">
    <source>
        <dbReference type="ARBA" id="ARBA00053444"/>
    </source>
</evidence>
<name>A0A836CCB2_9STRA</name>
<evidence type="ECO:0000256" key="3">
    <source>
        <dbReference type="ARBA" id="ARBA00022927"/>
    </source>
</evidence>
<comment type="similarity">
    <text evidence="1">Belongs to the small GTPase superfamily. Rab family.</text>
</comment>
<dbReference type="PROSITE" id="PS51421">
    <property type="entry name" value="RAS"/>
    <property type="match status" value="1"/>
</dbReference>
<sequence>MARHESPFDMQIKLLMIGDSGVGKTCLLLRYASDHFSQTFITTIGIDFKIKNIELDTKRVKLQIWDTAGQERFRTITTSYFRGAQGILLVYDVTDKKSFQSIRNWVAQIQQHADVHVNKILIGNKCDIDNEREVSTEEGAQLAAEYGIQFFETSAKNDINVEKGFITVAREVKNRLMADGGSQGARTQGNVALSAPAKGGKKSSCC</sequence>
<dbReference type="SMART" id="SM00173">
    <property type="entry name" value="RAS"/>
    <property type="match status" value="1"/>
</dbReference>
<protein>
    <recommendedName>
        <fullName evidence="8">Ras-related protein Rab-1</fullName>
    </recommendedName>
    <alternativeName>
        <fullName evidence="9">Small GTP-binding protein rab1</fullName>
    </alternativeName>
</protein>
<dbReference type="Proteomes" id="UP000664859">
    <property type="component" value="Unassembled WGS sequence"/>
</dbReference>
<evidence type="ECO:0000256" key="1">
    <source>
        <dbReference type="ARBA" id="ARBA00006270"/>
    </source>
</evidence>
<dbReference type="PROSITE" id="PS51420">
    <property type="entry name" value="RHO"/>
    <property type="match status" value="1"/>
</dbReference>
<dbReference type="GO" id="GO:0005525">
    <property type="term" value="F:GTP binding"/>
    <property type="evidence" value="ECO:0007669"/>
    <property type="project" value="UniProtKB-KW"/>
</dbReference>
<organism evidence="11 12">
    <name type="scientific">Tribonema minus</name>
    <dbReference type="NCBI Taxonomy" id="303371"/>
    <lineage>
        <taxon>Eukaryota</taxon>
        <taxon>Sar</taxon>
        <taxon>Stramenopiles</taxon>
        <taxon>Ochrophyta</taxon>
        <taxon>PX clade</taxon>
        <taxon>Xanthophyceae</taxon>
        <taxon>Tribonematales</taxon>
        <taxon>Tribonemataceae</taxon>
        <taxon>Tribonema</taxon>
    </lineage>
</organism>